<accession>A0AA97FKE4</accession>
<feature type="binding site" evidence="8">
    <location>
        <position position="336"/>
    </location>
    <ligand>
        <name>Mn(2+)</name>
        <dbReference type="ChEBI" id="CHEBI:29035"/>
        <label>2</label>
    </ligand>
</feature>
<dbReference type="PANTHER" id="PTHR11963:SF23">
    <property type="entry name" value="CYTOSOL AMINOPEPTIDASE"/>
    <property type="match status" value="1"/>
</dbReference>
<name>A0AA97FKE4_9MICO</name>
<dbReference type="CDD" id="cd00433">
    <property type="entry name" value="Peptidase_M17"/>
    <property type="match status" value="1"/>
</dbReference>
<feature type="domain" description="Cytosol aminopeptidase" evidence="9">
    <location>
        <begin position="332"/>
        <end position="339"/>
    </location>
</feature>
<evidence type="ECO:0000256" key="2">
    <source>
        <dbReference type="ARBA" id="ARBA00000967"/>
    </source>
</evidence>
<keyword evidence="8" id="KW-0464">Manganese</keyword>
<protein>
    <recommendedName>
        <fullName evidence="8">Probable cytosol aminopeptidase</fullName>
        <ecNumber evidence="8">3.4.11.1</ecNumber>
    </recommendedName>
    <alternativeName>
        <fullName evidence="8">Leucine aminopeptidase</fullName>
        <shortName evidence="8">LAP</shortName>
        <ecNumber evidence="8">3.4.11.10</ecNumber>
    </alternativeName>
    <alternativeName>
        <fullName evidence="8">Leucyl aminopeptidase</fullName>
    </alternativeName>
</protein>
<dbReference type="EC" id="3.4.11.1" evidence="8"/>
<feature type="binding site" evidence="8">
    <location>
        <position position="257"/>
    </location>
    <ligand>
        <name>Mn(2+)</name>
        <dbReference type="ChEBI" id="CHEBI:29035"/>
        <label>2</label>
    </ligand>
</feature>
<dbReference type="PANTHER" id="PTHR11963">
    <property type="entry name" value="LEUCINE AMINOPEPTIDASE-RELATED"/>
    <property type="match status" value="1"/>
</dbReference>
<evidence type="ECO:0000313" key="11">
    <source>
        <dbReference type="Proteomes" id="UP001305498"/>
    </source>
</evidence>
<dbReference type="GO" id="GO:0006508">
    <property type="term" value="P:proteolysis"/>
    <property type="evidence" value="ECO:0007669"/>
    <property type="project" value="UniProtKB-KW"/>
</dbReference>
<feature type="binding site" evidence="8">
    <location>
        <position position="252"/>
    </location>
    <ligand>
        <name>Mn(2+)</name>
        <dbReference type="ChEBI" id="CHEBI:29035"/>
        <label>2</label>
    </ligand>
</feature>
<keyword evidence="4 8" id="KW-0031">Aminopeptidase</keyword>
<evidence type="ECO:0000259" key="9">
    <source>
        <dbReference type="PROSITE" id="PS00631"/>
    </source>
</evidence>
<feature type="active site" evidence="8">
    <location>
        <position position="338"/>
    </location>
</feature>
<dbReference type="AlphaFoldDB" id="A0AA97FKE4"/>
<proteinExistence type="inferred from homology"/>
<dbReference type="InterPro" id="IPR008283">
    <property type="entry name" value="Peptidase_M17_N"/>
</dbReference>
<dbReference type="SUPFAM" id="SSF53187">
    <property type="entry name" value="Zn-dependent exopeptidases"/>
    <property type="match status" value="1"/>
</dbReference>
<comment type="function">
    <text evidence="7 8">Presumably involved in the processing and regular turnover of intracellular proteins. Catalyzes the removal of unsubstituted N-terminal amino acids from various peptides.</text>
</comment>
<comment type="catalytic activity">
    <reaction evidence="2 8">
        <text>Release of an N-terminal amino acid, preferentially leucine, but not glutamic or aspartic acids.</text>
        <dbReference type="EC" id="3.4.11.10"/>
    </reaction>
</comment>
<dbReference type="Gene3D" id="3.40.630.10">
    <property type="entry name" value="Zn peptidases"/>
    <property type="match status" value="1"/>
</dbReference>
<keyword evidence="8" id="KW-0479">Metal-binding</keyword>
<dbReference type="RefSeq" id="WP_317140979.1">
    <property type="nucleotide sequence ID" value="NZ_CP118157.1"/>
</dbReference>
<dbReference type="HAMAP" id="MF_00181">
    <property type="entry name" value="Cytosol_peptidase_M17"/>
    <property type="match status" value="1"/>
</dbReference>
<feature type="binding site" evidence="8">
    <location>
        <position position="257"/>
    </location>
    <ligand>
        <name>Mn(2+)</name>
        <dbReference type="ChEBI" id="CHEBI:29035"/>
        <label>1</label>
    </ligand>
</feature>
<keyword evidence="6 8" id="KW-0378">Hydrolase</keyword>
<dbReference type="InterPro" id="IPR000819">
    <property type="entry name" value="Peptidase_M17_C"/>
</dbReference>
<keyword evidence="8" id="KW-0963">Cytoplasm</keyword>
<reference evidence="10 11" key="1">
    <citation type="submission" date="2023-02" db="EMBL/GenBank/DDBJ databases">
        <title>Microbacterium betulae sp. nov., isolated from birch wood.</title>
        <authorList>
            <person name="Pasciak M."/>
            <person name="Pawlik K.J."/>
            <person name="Martynowski D."/>
            <person name="Laczmanski L."/>
            <person name="Ciekot J."/>
            <person name="Szponar B."/>
            <person name="Wojcik-Fatla A."/>
            <person name="Mackiewicz B."/>
            <person name="Farian E."/>
            <person name="Cholewa G."/>
            <person name="Cholewa A."/>
            <person name="Dutkiewicz J."/>
        </authorList>
    </citation>
    <scope>NUCLEOTIDE SEQUENCE [LARGE SCALE GENOMIC DNA]</scope>
    <source>
        <strain evidence="10 11">AB</strain>
    </source>
</reference>
<dbReference type="InterPro" id="IPR011356">
    <property type="entry name" value="Leucine_aapep/pepB"/>
</dbReference>
<evidence type="ECO:0000313" key="10">
    <source>
        <dbReference type="EMBL" id="WOF24506.1"/>
    </source>
</evidence>
<dbReference type="KEGG" id="mbet:N8K70_07535"/>
<dbReference type="Proteomes" id="UP001305498">
    <property type="component" value="Chromosome"/>
</dbReference>
<dbReference type="PROSITE" id="PS00631">
    <property type="entry name" value="CYTOSOL_AP"/>
    <property type="match status" value="1"/>
</dbReference>
<comment type="subcellular location">
    <subcellularLocation>
        <location evidence="8">Cytoplasm</location>
    </subcellularLocation>
</comment>
<evidence type="ECO:0000256" key="7">
    <source>
        <dbReference type="ARBA" id="ARBA00049972"/>
    </source>
</evidence>
<evidence type="ECO:0000256" key="1">
    <source>
        <dbReference type="ARBA" id="ARBA00000135"/>
    </source>
</evidence>
<dbReference type="PRINTS" id="PR00481">
    <property type="entry name" value="LAMNOPPTDASE"/>
</dbReference>
<dbReference type="Gene3D" id="3.40.220.10">
    <property type="entry name" value="Leucine Aminopeptidase, subunit E, domain 1"/>
    <property type="match status" value="1"/>
</dbReference>
<evidence type="ECO:0000256" key="4">
    <source>
        <dbReference type="ARBA" id="ARBA00022438"/>
    </source>
</evidence>
<dbReference type="InterPro" id="IPR023042">
    <property type="entry name" value="Peptidase_M17_leu_NH2_pept"/>
</dbReference>
<dbReference type="GO" id="GO:0005737">
    <property type="term" value="C:cytoplasm"/>
    <property type="evidence" value="ECO:0007669"/>
    <property type="project" value="UniProtKB-SubCell"/>
</dbReference>
<dbReference type="Pfam" id="PF00883">
    <property type="entry name" value="Peptidase_M17"/>
    <property type="match status" value="1"/>
</dbReference>
<comment type="cofactor">
    <cofactor evidence="8">
        <name>Mn(2+)</name>
        <dbReference type="ChEBI" id="CHEBI:29035"/>
    </cofactor>
    <text evidence="8">Binds 2 manganese ions per subunit.</text>
</comment>
<gene>
    <name evidence="8" type="primary">pepA</name>
    <name evidence="10" type="ORF">N8K70_07535</name>
</gene>
<keyword evidence="5 8" id="KW-0645">Protease</keyword>
<dbReference type="Pfam" id="PF02789">
    <property type="entry name" value="Peptidase_M17_N"/>
    <property type="match status" value="1"/>
</dbReference>
<dbReference type="GO" id="GO:0030145">
    <property type="term" value="F:manganese ion binding"/>
    <property type="evidence" value="ECO:0007669"/>
    <property type="project" value="UniProtKB-UniRule"/>
</dbReference>
<comment type="similarity">
    <text evidence="3 8">Belongs to the peptidase M17 family.</text>
</comment>
<keyword evidence="11" id="KW-1185">Reference proteome</keyword>
<evidence type="ECO:0000256" key="5">
    <source>
        <dbReference type="ARBA" id="ARBA00022670"/>
    </source>
</evidence>
<dbReference type="NCBIfam" id="NF002073">
    <property type="entry name" value="PRK00913.1-2"/>
    <property type="match status" value="1"/>
</dbReference>
<evidence type="ECO:0000256" key="8">
    <source>
        <dbReference type="HAMAP-Rule" id="MF_00181"/>
    </source>
</evidence>
<dbReference type="EMBL" id="CP118157">
    <property type="protein sequence ID" value="WOF24506.1"/>
    <property type="molecule type" value="Genomic_DNA"/>
</dbReference>
<dbReference type="EC" id="3.4.11.10" evidence="8"/>
<dbReference type="GO" id="GO:0070006">
    <property type="term" value="F:metalloaminopeptidase activity"/>
    <property type="evidence" value="ECO:0007669"/>
    <property type="project" value="InterPro"/>
</dbReference>
<dbReference type="InterPro" id="IPR043472">
    <property type="entry name" value="Macro_dom-like"/>
</dbReference>
<comment type="catalytic activity">
    <reaction evidence="1 8">
        <text>Release of an N-terminal amino acid, Xaa-|-Yaa-, in which Xaa is preferably Leu, but may be other amino acids including Pro although not Arg or Lys, and Yaa may be Pro. Amino acid amides and methyl esters are also readily hydrolyzed, but rates on arylamides are exceedingly low.</text>
        <dbReference type="EC" id="3.4.11.1"/>
    </reaction>
</comment>
<evidence type="ECO:0000256" key="3">
    <source>
        <dbReference type="ARBA" id="ARBA00009528"/>
    </source>
</evidence>
<feature type="active site" evidence="8">
    <location>
        <position position="264"/>
    </location>
</feature>
<feature type="binding site" evidence="8">
    <location>
        <position position="336"/>
    </location>
    <ligand>
        <name>Mn(2+)</name>
        <dbReference type="ChEBI" id="CHEBI:29035"/>
        <label>1</label>
    </ligand>
</feature>
<organism evidence="10 11">
    <name type="scientific">Microbacterium betulae</name>
    <dbReference type="NCBI Taxonomy" id="2981139"/>
    <lineage>
        <taxon>Bacteria</taxon>
        <taxon>Bacillati</taxon>
        <taxon>Actinomycetota</taxon>
        <taxon>Actinomycetes</taxon>
        <taxon>Micrococcales</taxon>
        <taxon>Microbacteriaceae</taxon>
        <taxon>Microbacterium</taxon>
    </lineage>
</organism>
<feature type="binding site" evidence="8">
    <location>
        <position position="275"/>
    </location>
    <ligand>
        <name>Mn(2+)</name>
        <dbReference type="ChEBI" id="CHEBI:29035"/>
        <label>2</label>
    </ligand>
</feature>
<sequence>MPHPEIALSAAVFPDDGADALVIAVTDLAEGRDALGDHADLLPALEAIGFTGAKNAFARVYAPETASLPVAVVGLGKRPDARAVRDAVGTAVRSLTGFDTVAVTVLADVDDAWRAAAEGAALGGYAFSSYKTDAQEKAAKRRRASRVVVHAPSSVDDAELAAVRAGAEAVALVKDLVSTPAEWQSPAQLAETALERTRDLPIEARVWDEKALEEEGFGGIVGVGKGSDRPPRLVRLDYVPEGAQRHVALVGKGITFDTGGLSLKPAASMVGMQEDMTGAAEVLAVVRAAAQLALPVRVTGWLCIADNMPSGRATRPGDVLVMADGTTVEVTNTDAEGRLVLADGLVAASRDRPDVIVDVATLTGAIVVALGTRYTGVMGDDEAVGAFLRAADRTGELAWSLPLPEYIAEELDSRVADLRNANVGSRAAGSLFAGLFLQRFVGRRGDGEDAPRIPWVHLDIAGSAMSSGSAYGYTDKGPTGATVRALIDFVAAGGETR</sequence>
<evidence type="ECO:0000256" key="6">
    <source>
        <dbReference type="ARBA" id="ARBA00022801"/>
    </source>
</evidence>
<feature type="binding site" evidence="8">
    <location>
        <position position="334"/>
    </location>
    <ligand>
        <name>Mn(2+)</name>
        <dbReference type="ChEBI" id="CHEBI:29035"/>
        <label>1</label>
    </ligand>
</feature>
<dbReference type="SUPFAM" id="SSF52949">
    <property type="entry name" value="Macro domain-like"/>
    <property type="match status" value="1"/>
</dbReference>